<reference evidence="14" key="1">
    <citation type="journal article" date="2019" name="Int. J. Syst. Evol. Microbiol.">
        <title>The Global Catalogue of Microorganisms (GCM) 10K type strain sequencing project: providing services to taxonomists for standard genome sequencing and annotation.</title>
        <authorList>
            <consortium name="The Broad Institute Genomics Platform"/>
            <consortium name="The Broad Institute Genome Sequencing Center for Infectious Disease"/>
            <person name="Wu L."/>
            <person name="Ma J."/>
        </authorList>
    </citation>
    <scope>NUCLEOTIDE SEQUENCE [LARGE SCALE GENOMIC DNA]</scope>
    <source>
        <strain evidence="14">IBRC-M 10906</strain>
    </source>
</reference>
<evidence type="ECO:0000256" key="5">
    <source>
        <dbReference type="ARBA" id="ARBA00022741"/>
    </source>
</evidence>
<comment type="catalytic activity">
    <reaction evidence="1">
        <text>ATP + protein L-histidine = ADP + protein N-phospho-L-histidine.</text>
        <dbReference type="EC" id="2.7.13.3"/>
    </reaction>
</comment>
<keyword evidence="8" id="KW-0902">Two-component regulatory system</keyword>
<keyword evidence="5" id="KW-0547">Nucleotide-binding</keyword>
<evidence type="ECO:0000256" key="8">
    <source>
        <dbReference type="ARBA" id="ARBA00023012"/>
    </source>
</evidence>
<keyword evidence="6 13" id="KW-0418">Kinase</keyword>
<dbReference type="RefSeq" id="WP_377388293.1">
    <property type="nucleotide sequence ID" value="NZ_JBHSAN010000012.1"/>
</dbReference>
<evidence type="ECO:0000256" key="6">
    <source>
        <dbReference type="ARBA" id="ARBA00022777"/>
    </source>
</evidence>
<keyword evidence="4" id="KW-0808">Transferase</keyword>
<evidence type="ECO:0000259" key="12">
    <source>
        <dbReference type="Pfam" id="PF23539"/>
    </source>
</evidence>
<keyword evidence="9" id="KW-0472">Membrane</keyword>
<dbReference type="InterPro" id="IPR011712">
    <property type="entry name" value="Sig_transdc_His_kin_sub3_dim/P"/>
</dbReference>
<evidence type="ECO:0000256" key="1">
    <source>
        <dbReference type="ARBA" id="ARBA00000085"/>
    </source>
</evidence>
<keyword evidence="9" id="KW-1133">Transmembrane helix</keyword>
<dbReference type="InterPro" id="IPR003594">
    <property type="entry name" value="HATPase_dom"/>
</dbReference>
<feature type="domain" description="Signal transduction histidine kinase subgroup 3 dimerisation and phosphoacceptor" evidence="11">
    <location>
        <begin position="168"/>
        <end position="233"/>
    </location>
</feature>
<dbReference type="CDD" id="cd16917">
    <property type="entry name" value="HATPase_UhpB-NarQ-NarX-like"/>
    <property type="match status" value="1"/>
</dbReference>
<evidence type="ECO:0000313" key="13">
    <source>
        <dbReference type="EMBL" id="MFD2800368.1"/>
    </source>
</evidence>
<comment type="caution">
    <text evidence="13">The sequence shown here is derived from an EMBL/GenBank/DDBJ whole genome shotgun (WGS) entry which is preliminary data.</text>
</comment>
<name>A0ABW5W8S0_9PSEU</name>
<dbReference type="InterPro" id="IPR050482">
    <property type="entry name" value="Sensor_HK_TwoCompSys"/>
</dbReference>
<feature type="transmembrane region" description="Helical" evidence="9">
    <location>
        <begin position="131"/>
        <end position="149"/>
    </location>
</feature>
<dbReference type="InterPro" id="IPR036890">
    <property type="entry name" value="HATPase_C_sf"/>
</dbReference>
<proteinExistence type="predicted"/>
<evidence type="ECO:0000256" key="7">
    <source>
        <dbReference type="ARBA" id="ARBA00022840"/>
    </source>
</evidence>
<organism evidence="13 14">
    <name type="scientific">Prauserella oleivorans</name>
    <dbReference type="NCBI Taxonomy" id="1478153"/>
    <lineage>
        <taxon>Bacteria</taxon>
        <taxon>Bacillati</taxon>
        <taxon>Actinomycetota</taxon>
        <taxon>Actinomycetes</taxon>
        <taxon>Pseudonocardiales</taxon>
        <taxon>Pseudonocardiaceae</taxon>
        <taxon>Prauserella</taxon>
    </lineage>
</organism>
<evidence type="ECO:0000256" key="9">
    <source>
        <dbReference type="SAM" id="Phobius"/>
    </source>
</evidence>
<dbReference type="PANTHER" id="PTHR24421:SF10">
    <property type="entry name" value="NITRATE_NITRITE SENSOR PROTEIN NARQ"/>
    <property type="match status" value="1"/>
</dbReference>
<evidence type="ECO:0000313" key="14">
    <source>
        <dbReference type="Proteomes" id="UP001597478"/>
    </source>
</evidence>
<feature type="domain" description="DUF7134" evidence="12">
    <location>
        <begin position="11"/>
        <end position="152"/>
    </location>
</feature>
<gene>
    <name evidence="13" type="ORF">ACFS2C_13275</name>
</gene>
<feature type="transmembrane region" description="Helical" evidence="9">
    <location>
        <begin position="12"/>
        <end position="29"/>
    </location>
</feature>
<dbReference type="InterPro" id="IPR055558">
    <property type="entry name" value="DUF7134"/>
</dbReference>
<protein>
    <recommendedName>
        <fullName evidence="2">histidine kinase</fullName>
        <ecNumber evidence="2">2.7.13.3</ecNumber>
    </recommendedName>
</protein>
<dbReference type="GO" id="GO:0016301">
    <property type="term" value="F:kinase activity"/>
    <property type="evidence" value="ECO:0007669"/>
    <property type="project" value="UniProtKB-KW"/>
</dbReference>
<keyword evidence="3" id="KW-0597">Phosphoprotein</keyword>
<dbReference type="Gene3D" id="3.30.565.10">
    <property type="entry name" value="Histidine kinase-like ATPase, C-terminal domain"/>
    <property type="match status" value="1"/>
</dbReference>
<dbReference type="EC" id="2.7.13.3" evidence="2"/>
<evidence type="ECO:0000259" key="10">
    <source>
        <dbReference type="Pfam" id="PF02518"/>
    </source>
</evidence>
<evidence type="ECO:0000256" key="3">
    <source>
        <dbReference type="ARBA" id="ARBA00022553"/>
    </source>
</evidence>
<dbReference type="SUPFAM" id="SSF55874">
    <property type="entry name" value="ATPase domain of HSP90 chaperone/DNA topoisomerase II/histidine kinase"/>
    <property type="match status" value="1"/>
</dbReference>
<sequence>MPIALSTRTRDVGVAVLVAAAVVGGALYQGRYGDRPGMPDGWSWLLLVGTPAMLLCRRRFPVAVAAATLIATGVYYATAAIDGPLVLPFVVALYTAAAHGRTTQAAALAVLAIGGVALGEFAGDRRHIDDAAVLMLAGWLVASIALGRARRTHLAYLHEAEQRAATEERLRIARELHDVLGHNLSLINVQAGAALHRIDADPGQARGALDAIKTASRDTLREFRATLGVLRQVDARRPGLDQLDTLIEQARAGGLSVVTEVDGERRPLAPETDLTAYRLVQEALTNVRRHADARTATVRIRYAPRELRVEVADDGRGGAVEPGNGIRGMSERVRALGGDLSAGGQAGGGFRVVARLPQGAGT</sequence>
<dbReference type="Pfam" id="PF02518">
    <property type="entry name" value="HATPase_c"/>
    <property type="match status" value="1"/>
</dbReference>
<keyword evidence="14" id="KW-1185">Reference proteome</keyword>
<dbReference type="PANTHER" id="PTHR24421">
    <property type="entry name" value="NITRATE/NITRITE SENSOR PROTEIN NARX-RELATED"/>
    <property type="match status" value="1"/>
</dbReference>
<dbReference type="Pfam" id="PF23539">
    <property type="entry name" value="DUF7134"/>
    <property type="match status" value="1"/>
</dbReference>
<keyword evidence="7" id="KW-0067">ATP-binding</keyword>
<dbReference type="Gene3D" id="1.20.5.1930">
    <property type="match status" value="1"/>
</dbReference>
<evidence type="ECO:0000256" key="4">
    <source>
        <dbReference type="ARBA" id="ARBA00022679"/>
    </source>
</evidence>
<dbReference type="Proteomes" id="UP001597478">
    <property type="component" value="Unassembled WGS sequence"/>
</dbReference>
<accession>A0ABW5W8S0</accession>
<feature type="transmembrane region" description="Helical" evidence="9">
    <location>
        <begin position="41"/>
        <end position="56"/>
    </location>
</feature>
<evidence type="ECO:0000256" key="2">
    <source>
        <dbReference type="ARBA" id="ARBA00012438"/>
    </source>
</evidence>
<evidence type="ECO:0000259" key="11">
    <source>
        <dbReference type="Pfam" id="PF07730"/>
    </source>
</evidence>
<feature type="transmembrane region" description="Helical" evidence="9">
    <location>
        <begin position="101"/>
        <end position="119"/>
    </location>
</feature>
<keyword evidence="9" id="KW-0812">Transmembrane</keyword>
<dbReference type="Pfam" id="PF07730">
    <property type="entry name" value="HisKA_3"/>
    <property type="match status" value="1"/>
</dbReference>
<dbReference type="EMBL" id="JBHUOF010000014">
    <property type="protein sequence ID" value="MFD2800368.1"/>
    <property type="molecule type" value="Genomic_DNA"/>
</dbReference>
<feature type="domain" description="Histidine kinase/HSP90-like ATPase" evidence="10">
    <location>
        <begin position="275"/>
        <end position="358"/>
    </location>
</feature>
<feature type="transmembrane region" description="Helical" evidence="9">
    <location>
        <begin position="63"/>
        <end position="81"/>
    </location>
</feature>